<sequence>MQSCSPRALTLRQCDKAILIANDYAIRRVVFILFDTASHSFFILKGLAEIQQLTDPNEAVDLAAVILMVWPHLESLKMIERLQRQPVGILAFQTGCIPVVLTNMMVTEEARTLLTRMEEATGKIFREFWKIEEVLNVTLDETFLPLIATLYLRGSNKYCLLMEKDTSWTFPGSTKHQIRRLSCSPRALTLRQCDKAILIANDYAIRRDLAEILRLTGPYEAVDLVSLTSRKIMQRLISGRALQLITESDPLTLSMSTCEDILAIQIGWIPVVLTTMMVTEEAPTLLTRMEGATGKIIREFWKIEETLKVTLDETFLPLIATLYLRGSNKYCLLMEKDTSWTVPGSTKHQIRRLVTA</sequence>
<keyword evidence="2" id="KW-1185">Reference proteome</keyword>
<reference evidence="1 2" key="1">
    <citation type="submission" date="2015-01" db="EMBL/GenBank/DDBJ databases">
        <title>Evolution of Trichinella species and genotypes.</title>
        <authorList>
            <person name="Korhonen P.K."/>
            <person name="Edoardo P."/>
            <person name="Giuseppe L.R."/>
            <person name="Gasser R.B."/>
        </authorList>
    </citation>
    <scope>NUCLEOTIDE SEQUENCE [LARGE SCALE GENOMIC DNA]</scope>
    <source>
        <strain evidence="1">ISS37</strain>
    </source>
</reference>
<organism evidence="1 2">
    <name type="scientific">Trichinella nelsoni</name>
    <dbReference type="NCBI Taxonomy" id="6336"/>
    <lineage>
        <taxon>Eukaryota</taxon>
        <taxon>Metazoa</taxon>
        <taxon>Ecdysozoa</taxon>
        <taxon>Nematoda</taxon>
        <taxon>Enoplea</taxon>
        <taxon>Dorylaimia</taxon>
        <taxon>Trichinellida</taxon>
        <taxon>Trichinellidae</taxon>
        <taxon>Trichinella</taxon>
    </lineage>
</organism>
<dbReference type="EMBL" id="JYDL01000209">
    <property type="protein sequence ID" value="KRX13309.1"/>
    <property type="molecule type" value="Genomic_DNA"/>
</dbReference>
<dbReference type="AlphaFoldDB" id="A0A0V0RFQ1"/>
<comment type="caution">
    <text evidence="1">The sequence shown here is derived from an EMBL/GenBank/DDBJ whole genome shotgun (WGS) entry which is preliminary data.</text>
</comment>
<accession>A0A0V0RFQ1</accession>
<evidence type="ECO:0000313" key="2">
    <source>
        <dbReference type="Proteomes" id="UP000054630"/>
    </source>
</evidence>
<dbReference type="Proteomes" id="UP000054630">
    <property type="component" value="Unassembled WGS sequence"/>
</dbReference>
<protein>
    <submittedName>
        <fullName evidence="1">Uncharacterized protein</fullName>
    </submittedName>
</protein>
<proteinExistence type="predicted"/>
<evidence type="ECO:0000313" key="1">
    <source>
        <dbReference type="EMBL" id="KRX13309.1"/>
    </source>
</evidence>
<gene>
    <name evidence="1" type="ORF">T07_8807</name>
</gene>
<name>A0A0V0RFQ1_9BILA</name>